<dbReference type="InParanoid" id="A7SCD2"/>
<comment type="subcellular location">
    <subcellularLocation>
        <location evidence="1 5 6">Nucleus</location>
    </subcellularLocation>
</comment>
<evidence type="ECO:0000256" key="2">
    <source>
        <dbReference type="ARBA" id="ARBA00023125"/>
    </source>
</evidence>
<dbReference type="GO" id="GO:0003677">
    <property type="term" value="F:DNA binding"/>
    <property type="evidence" value="ECO:0007669"/>
    <property type="project" value="UniProtKB-UniRule"/>
</dbReference>
<keyword evidence="4 5" id="KW-0539">Nucleus</keyword>
<name>A7SCD2_NEMVE</name>
<dbReference type="InterPro" id="IPR009057">
    <property type="entry name" value="Homeodomain-like_sf"/>
</dbReference>
<dbReference type="HOGENOM" id="CLU_049543_12_1_1"/>
<dbReference type="InterPro" id="IPR017970">
    <property type="entry name" value="Homeobox_CS"/>
</dbReference>
<evidence type="ECO:0000256" key="1">
    <source>
        <dbReference type="ARBA" id="ARBA00004123"/>
    </source>
</evidence>
<feature type="DNA-binding region" description="Homeobox" evidence="5">
    <location>
        <begin position="3"/>
        <end position="61"/>
    </location>
</feature>
<dbReference type="InterPro" id="IPR050649">
    <property type="entry name" value="Paired_Homeobox_TFs"/>
</dbReference>
<evidence type="ECO:0000256" key="4">
    <source>
        <dbReference type="ARBA" id="ARBA00023242"/>
    </source>
</evidence>
<keyword evidence="3 5" id="KW-0371">Homeobox</keyword>
<evidence type="ECO:0000256" key="6">
    <source>
        <dbReference type="RuleBase" id="RU000682"/>
    </source>
</evidence>
<protein>
    <recommendedName>
        <fullName evidence="7">Homeobox domain-containing protein</fullName>
    </recommendedName>
</protein>
<dbReference type="Gene3D" id="1.10.10.60">
    <property type="entry name" value="Homeodomain-like"/>
    <property type="match status" value="1"/>
</dbReference>
<feature type="domain" description="Homeobox" evidence="7">
    <location>
        <begin position="1"/>
        <end position="60"/>
    </location>
</feature>
<dbReference type="FunFam" id="1.10.10.60:FF:000679">
    <property type="entry name" value="Homeobox protein aristaless"/>
    <property type="match status" value="1"/>
</dbReference>
<dbReference type="InterPro" id="IPR001356">
    <property type="entry name" value="HD"/>
</dbReference>
<dbReference type="SMART" id="SM00389">
    <property type="entry name" value="HOX"/>
    <property type="match status" value="1"/>
</dbReference>
<reference evidence="8 9" key="1">
    <citation type="journal article" date="2007" name="Science">
        <title>Sea anemone genome reveals ancestral eumetazoan gene repertoire and genomic organization.</title>
        <authorList>
            <person name="Putnam N.H."/>
            <person name="Srivastava M."/>
            <person name="Hellsten U."/>
            <person name="Dirks B."/>
            <person name="Chapman J."/>
            <person name="Salamov A."/>
            <person name="Terry A."/>
            <person name="Shapiro H."/>
            <person name="Lindquist E."/>
            <person name="Kapitonov V.V."/>
            <person name="Jurka J."/>
            <person name="Genikhovich G."/>
            <person name="Grigoriev I.V."/>
            <person name="Lucas S.M."/>
            <person name="Steele R.E."/>
            <person name="Finnerty J.R."/>
            <person name="Technau U."/>
            <person name="Martindale M.Q."/>
            <person name="Rokhsar D.S."/>
        </authorList>
    </citation>
    <scope>NUCLEOTIDE SEQUENCE [LARGE SCALE GENOMIC DNA]</scope>
    <source>
        <strain evidence="9">CH2 X CH6</strain>
    </source>
</reference>
<dbReference type="PANTHER" id="PTHR24329">
    <property type="entry name" value="HOMEOBOX PROTEIN ARISTALESS"/>
    <property type="match status" value="1"/>
</dbReference>
<dbReference type="GO" id="GO:0005634">
    <property type="term" value="C:nucleus"/>
    <property type="evidence" value="ECO:0007669"/>
    <property type="project" value="UniProtKB-SubCell"/>
</dbReference>
<dbReference type="GO" id="GO:0000981">
    <property type="term" value="F:DNA-binding transcription factor activity, RNA polymerase II-specific"/>
    <property type="evidence" value="ECO:0007669"/>
    <property type="project" value="InterPro"/>
</dbReference>
<dbReference type="OrthoDB" id="6159439at2759"/>
<feature type="non-terminal residue" evidence="8">
    <location>
        <position position="1"/>
    </location>
</feature>
<dbReference type="PROSITE" id="PS50071">
    <property type="entry name" value="HOMEOBOX_2"/>
    <property type="match status" value="1"/>
</dbReference>
<dbReference type="PANTHER" id="PTHR24329:SF543">
    <property type="entry name" value="FI01017P-RELATED"/>
    <property type="match status" value="1"/>
</dbReference>
<dbReference type="eggNOG" id="KOG0849">
    <property type="taxonomic scope" value="Eukaryota"/>
</dbReference>
<dbReference type="SUPFAM" id="SSF46689">
    <property type="entry name" value="Homeodomain-like"/>
    <property type="match status" value="1"/>
</dbReference>
<accession>A7SCD2</accession>
<evidence type="ECO:0000256" key="3">
    <source>
        <dbReference type="ARBA" id="ARBA00023155"/>
    </source>
</evidence>
<evidence type="ECO:0000313" key="9">
    <source>
        <dbReference type="Proteomes" id="UP000001593"/>
    </source>
</evidence>
<feature type="non-terminal residue" evidence="8">
    <location>
        <position position="61"/>
    </location>
</feature>
<dbReference type="Proteomes" id="UP000001593">
    <property type="component" value="Unassembled WGS sequence"/>
</dbReference>
<dbReference type="AlphaFoldDB" id="A7SCD2"/>
<sequence length="61" mass="7489">RRRRVRTSFADWQLCALESAFAQTHYPPIYERDQLAGYTGLPEERIQIWFKNRRAKHRRLQ</sequence>
<dbReference type="PhylomeDB" id="A7SCD2"/>
<evidence type="ECO:0000259" key="7">
    <source>
        <dbReference type="PROSITE" id="PS50071"/>
    </source>
</evidence>
<dbReference type="KEGG" id="nve:5510253"/>
<evidence type="ECO:0000313" key="8">
    <source>
        <dbReference type="EMBL" id="EDO38663.1"/>
    </source>
</evidence>
<proteinExistence type="predicted"/>
<gene>
    <name evidence="8" type="ORF">NEMVEDRAFT_v1g113057</name>
</gene>
<keyword evidence="2 5" id="KW-0238">DNA-binding</keyword>
<dbReference type="CDD" id="cd00086">
    <property type="entry name" value="homeodomain"/>
    <property type="match status" value="1"/>
</dbReference>
<organism evidence="8 9">
    <name type="scientific">Nematostella vectensis</name>
    <name type="common">Starlet sea anemone</name>
    <dbReference type="NCBI Taxonomy" id="45351"/>
    <lineage>
        <taxon>Eukaryota</taxon>
        <taxon>Metazoa</taxon>
        <taxon>Cnidaria</taxon>
        <taxon>Anthozoa</taxon>
        <taxon>Hexacorallia</taxon>
        <taxon>Actiniaria</taxon>
        <taxon>Edwardsiidae</taxon>
        <taxon>Nematostella</taxon>
    </lineage>
</organism>
<dbReference type="EMBL" id="DS469622">
    <property type="protein sequence ID" value="EDO38663.1"/>
    <property type="molecule type" value="Genomic_DNA"/>
</dbReference>
<dbReference type="PROSITE" id="PS00027">
    <property type="entry name" value="HOMEOBOX_1"/>
    <property type="match status" value="1"/>
</dbReference>
<dbReference type="Pfam" id="PF00046">
    <property type="entry name" value="Homeodomain"/>
    <property type="match status" value="1"/>
</dbReference>
<evidence type="ECO:0000256" key="5">
    <source>
        <dbReference type="PROSITE-ProRule" id="PRU00108"/>
    </source>
</evidence>
<keyword evidence="9" id="KW-1185">Reference proteome</keyword>